<evidence type="ECO:0000256" key="5">
    <source>
        <dbReference type="ARBA" id="ARBA00022737"/>
    </source>
</evidence>
<evidence type="ECO:0000256" key="4">
    <source>
        <dbReference type="ARBA" id="ARBA00022729"/>
    </source>
</evidence>
<protein>
    <recommendedName>
        <fullName evidence="2">V-set and immunoglobulin domain-containing protein 1</fullName>
    </recommendedName>
</protein>
<dbReference type="Pfam" id="PF13927">
    <property type="entry name" value="Ig_3"/>
    <property type="match status" value="1"/>
</dbReference>
<dbReference type="Pfam" id="PF07686">
    <property type="entry name" value="V-set"/>
    <property type="match status" value="1"/>
</dbReference>
<dbReference type="PANTHER" id="PTHR44974:SF1">
    <property type="entry name" value="V-SET AND IMMUNOGLOBULIN DOMAIN-CONTAINING PROTEIN 1"/>
    <property type="match status" value="1"/>
</dbReference>
<dbReference type="InterPro" id="IPR007110">
    <property type="entry name" value="Ig-like_dom"/>
</dbReference>
<keyword evidence="6 11" id="KW-1133">Transmembrane helix</keyword>
<evidence type="ECO:0000256" key="3">
    <source>
        <dbReference type="ARBA" id="ARBA00022692"/>
    </source>
</evidence>
<dbReference type="Proteomes" id="UP001314169">
    <property type="component" value="Chromosome X"/>
</dbReference>
<sequence>MVFAFWKVFLILNCLVGQVNVVQVTIPNRVVNVTVGYNVTLICTYTSTVASRDNLSIQWSLSNKKESRPISHSPCLNTEGMEEKAVSQCLKMAHARDARGRCSWTSQIYYYEGGQAASIGRFKDRIVASHEPDNASITILHMQPADSGTYNCDVNNPPDFSGNNQGILRVNVLVEPSKPFCSIQGIAETGQPISLSCHSVLGMPSPVYHWYKLEGKDIIPVKKSFNPATGTLVFGNLTNFEQGYYKCTAINNLGNSSCEIDLTISHPEVGIIVGALVGTLVGAAIITFAVCFARSKAKGKGKERKRNSKTTTELEPMTTTNRVTEFETMPSEDVIQLEATPTSFPETEPDTIQGAYRGPITIPESSLEPAPGPKPAPVPELEIQLEPKPECEPEPELEPEPRIAIETLYDEEKPE</sequence>
<evidence type="ECO:0000256" key="8">
    <source>
        <dbReference type="ARBA" id="ARBA00023157"/>
    </source>
</evidence>
<dbReference type="SUPFAM" id="SSF48726">
    <property type="entry name" value="Immunoglobulin"/>
    <property type="match status" value="2"/>
</dbReference>
<evidence type="ECO:0000256" key="9">
    <source>
        <dbReference type="ARBA" id="ARBA00023319"/>
    </source>
</evidence>
<comment type="subcellular location">
    <subcellularLocation>
        <location evidence="1">Membrane</location>
        <topology evidence="1">Single-pass type I membrane protein</topology>
    </subcellularLocation>
</comment>
<keyword evidence="8" id="KW-1015">Disulfide bond</keyword>
<feature type="signal peptide" evidence="12">
    <location>
        <begin position="1"/>
        <end position="21"/>
    </location>
</feature>
<reference evidence="14" key="1">
    <citation type="submission" date="2023-12" db="EMBL/GenBank/DDBJ databases">
        <authorList>
            <person name="Brown T."/>
        </authorList>
    </citation>
    <scope>NUCLEOTIDE SEQUENCE</scope>
</reference>
<keyword evidence="4 12" id="KW-0732">Signal</keyword>
<dbReference type="InterPro" id="IPR003599">
    <property type="entry name" value="Ig_sub"/>
</dbReference>
<organism evidence="14 15">
    <name type="scientific">Pipistrellus nathusii</name>
    <name type="common">Nathusius' pipistrelle</name>
    <dbReference type="NCBI Taxonomy" id="59473"/>
    <lineage>
        <taxon>Eukaryota</taxon>
        <taxon>Metazoa</taxon>
        <taxon>Chordata</taxon>
        <taxon>Craniata</taxon>
        <taxon>Vertebrata</taxon>
        <taxon>Euteleostomi</taxon>
        <taxon>Mammalia</taxon>
        <taxon>Eutheria</taxon>
        <taxon>Laurasiatheria</taxon>
        <taxon>Chiroptera</taxon>
        <taxon>Yangochiroptera</taxon>
        <taxon>Vespertilionidae</taxon>
        <taxon>Pipistrellus</taxon>
    </lineage>
</organism>
<evidence type="ECO:0000313" key="15">
    <source>
        <dbReference type="Proteomes" id="UP001314169"/>
    </source>
</evidence>
<feature type="chain" id="PRO_5045472807" description="V-set and immunoglobulin domain-containing protein 1" evidence="12">
    <location>
        <begin position="22"/>
        <end position="415"/>
    </location>
</feature>
<dbReference type="InterPro" id="IPR003598">
    <property type="entry name" value="Ig_sub2"/>
</dbReference>
<dbReference type="EMBL" id="OY882879">
    <property type="protein sequence ID" value="CAK6450334.1"/>
    <property type="molecule type" value="Genomic_DNA"/>
</dbReference>
<feature type="transmembrane region" description="Helical" evidence="11">
    <location>
        <begin position="269"/>
        <end position="293"/>
    </location>
</feature>
<keyword evidence="15" id="KW-1185">Reference proteome</keyword>
<keyword evidence="3 11" id="KW-0812">Transmembrane</keyword>
<evidence type="ECO:0000256" key="11">
    <source>
        <dbReference type="SAM" id="Phobius"/>
    </source>
</evidence>
<dbReference type="PROSITE" id="PS50835">
    <property type="entry name" value="IG_LIKE"/>
    <property type="match status" value="2"/>
</dbReference>
<evidence type="ECO:0000256" key="7">
    <source>
        <dbReference type="ARBA" id="ARBA00023136"/>
    </source>
</evidence>
<evidence type="ECO:0000256" key="10">
    <source>
        <dbReference type="SAM" id="MobiDB-lite"/>
    </source>
</evidence>
<feature type="region of interest" description="Disordered" evidence="10">
    <location>
        <begin position="340"/>
        <end position="415"/>
    </location>
</feature>
<gene>
    <name evidence="14" type="ORF">MPIPNATIZW_LOCUS18640</name>
</gene>
<keyword evidence="7 11" id="KW-0472">Membrane</keyword>
<accession>A0ABP0AIK2</accession>
<dbReference type="InterPro" id="IPR036179">
    <property type="entry name" value="Ig-like_dom_sf"/>
</dbReference>
<keyword evidence="9" id="KW-0393">Immunoglobulin domain</keyword>
<dbReference type="InterPro" id="IPR029861">
    <property type="entry name" value="VSIG1"/>
</dbReference>
<evidence type="ECO:0000313" key="14">
    <source>
        <dbReference type="EMBL" id="CAK6450334.1"/>
    </source>
</evidence>
<name>A0ABP0AIK2_PIPNA</name>
<dbReference type="SMART" id="SM00409">
    <property type="entry name" value="IG"/>
    <property type="match status" value="2"/>
</dbReference>
<dbReference type="InterPro" id="IPR013783">
    <property type="entry name" value="Ig-like_fold"/>
</dbReference>
<dbReference type="Gene3D" id="2.60.40.10">
    <property type="entry name" value="Immunoglobulins"/>
    <property type="match status" value="2"/>
</dbReference>
<proteinExistence type="predicted"/>
<evidence type="ECO:0000256" key="12">
    <source>
        <dbReference type="SAM" id="SignalP"/>
    </source>
</evidence>
<feature type="domain" description="Ig-like" evidence="13">
    <location>
        <begin position="176"/>
        <end position="265"/>
    </location>
</feature>
<evidence type="ECO:0000256" key="2">
    <source>
        <dbReference type="ARBA" id="ARBA00017514"/>
    </source>
</evidence>
<keyword evidence="5" id="KW-0677">Repeat</keyword>
<dbReference type="InterPro" id="IPR013106">
    <property type="entry name" value="Ig_V-set"/>
</dbReference>
<evidence type="ECO:0000256" key="6">
    <source>
        <dbReference type="ARBA" id="ARBA00022989"/>
    </source>
</evidence>
<feature type="domain" description="Ig-like" evidence="13">
    <location>
        <begin position="36"/>
        <end position="171"/>
    </location>
</feature>
<dbReference type="SMART" id="SM00408">
    <property type="entry name" value="IGc2"/>
    <property type="match status" value="2"/>
</dbReference>
<evidence type="ECO:0000256" key="1">
    <source>
        <dbReference type="ARBA" id="ARBA00004479"/>
    </source>
</evidence>
<dbReference type="PANTHER" id="PTHR44974">
    <property type="entry name" value="V-SET AND IMMUNOGLOBULIN DOMAIN-CONTAINING PROTEIN 1"/>
    <property type="match status" value="1"/>
</dbReference>
<evidence type="ECO:0000259" key="13">
    <source>
        <dbReference type="PROSITE" id="PS50835"/>
    </source>
</evidence>